<dbReference type="EMBL" id="CP091244">
    <property type="protein sequence ID" value="UJS26374.1"/>
    <property type="molecule type" value="Genomic_DNA"/>
</dbReference>
<keyword evidence="2" id="KW-1185">Reference proteome</keyword>
<name>A0ABY3T435_9GAMM</name>
<organism evidence="1 2">
    <name type="scientific">Thiothrix winogradskyi</name>
    <dbReference type="NCBI Taxonomy" id="96472"/>
    <lineage>
        <taxon>Bacteria</taxon>
        <taxon>Pseudomonadati</taxon>
        <taxon>Pseudomonadota</taxon>
        <taxon>Gammaproteobacteria</taxon>
        <taxon>Thiotrichales</taxon>
        <taxon>Thiotrichaceae</taxon>
        <taxon>Thiothrix</taxon>
    </lineage>
</organism>
<reference evidence="1" key="1">
    <citation type="journal article" date="2022" name="Microorganisms">
        <title>Two New Species of Filamentous Sulfur Bacteria of the Genus Thiothrix, Thiothrix winogradskyi sp. nov. and 'Candidatus Thiothrix sulfatifontis' sp. nov.</title>
        <authorList>
            <person name="Ravin N.V."/>
            <person name="Rossetti S."/>
            <person name="Beletsky A.V."/>
            <person name="Kadnikov V.V."/>
            <person name="Rudenko T.S."/>
            <person name="Smolyakov D.D."/>
            <person name="Moskvitina M.I."/>
            <person name="Gureeva M.V."/>
            <person name="Mardanov A.V."/>
            <person name="Grabovich M.Y."/>
        </authorList>
    </citation>
    <scope>NUCLEOTIDE SEQUENCE</scope>
    <source>
        <strain evidence="1">CT3</strain>
    </source>
</reference>
<dbReference type="Proteomes" id="UP001054801">
    <property type="component" value="Chromosome"/>
</dbReference>
<evidence type="ECO:0000313" key="1">
    <source>
        <dbReference type="EMBL" id="UJS26374.1"/>
    </source>
</evidence>
<accession>A0ABY3T435</accession>
<protein>
    <submittedName>
        <fullName evidence="1">Uncharacterized protein</fullName>
    </submittedName>
</protein>
<gene>
    <name evidence="1" type="ORF">L2Y54_10130</name>
</gene>
<dbReference type="RefSeq" id="WP_236501758.1">
    <property type="nucleotide sequence ID" value="NZ_CP091244.1"/>
</dbReference>
<proteinExistence type="predicted"/>
<evidence type="ECO:0000313" key="2">
    <source>
        <dbReference type="Proteomes" id="UP001054801"/>
    </source>
</evidence>
<sequence>MSITFTQYFDGSFQGILRWHQLDALWEQVRAQPEGWYASLVGEALPDEPMSAAALHQFISELDTLLREEHDYDYCGVVYADNPAEPTMIKVYDPHNMGSSCGCSGERIWPRWVLSRLKPEPLAETAPLPGNRKRWWQKLFG</sequence>